<dbReference type="AlphaFoldDB" id="A0A418PLD7"/>
<comment type="caution">
    <text evidence="1">The sequence shown here is derived from an EMBL/GenBank/DDBJ whole genome shotgun (WGS) entry which is preliminary data.</text>
</comment>
<dbReference type="OrthoDB" id="642761at2"/>
<reference evidence="1 2" key="1">
    <citation type="submission" date="2018-09" db="EMBL/GenBank/DDBJ databases">
        <authorList>
            <person name="Wang X."/>
            <person name="Du Z."/>
        </authorList>
    </citation>
    <scope>NUCLEOTIDE SEQUENCE [LARGE SCALE GENOMIC DNA]</scope>
    <source>
        <strain evidence="1 2">N3</strain>
    </source>
</reference>
<gene>
    <name evidence="1" type="ORF">D0X99_20065</name>
</gene>
<dbReference type="EMBL" id="QXML01000019">
    <property type="protein sequence ID" value="RIW11974.1"/>
    <property type="molecule type" value="Genomic_DNA"/>
</dbReference>
<protein>
    <submittedName>
        <fullName evidence="1">Uncharacterized protein</fullName>
    </submittedName>
</protein>
<dbReference type="Proteomes" id="UP000283522">
    <property type="component" value="Unassembled WGS sequence"/>
</dbReference>
<dbReference type="RefSeq" id="WP_119479664.1">
    <property type="nucleotide sequence ID" value="NZ_QXML01000019.1"/>
</dbReference>
<sequence length="650" mass="75736">MLRQIDYTKIQSLFEKVKFFSIEIDSFGKLELEEFLIQKNRKLELSSAFLDLLSQWTGGRWGDEKAKTLKSDIDLFLVVYVKIRLSNTLEKDRTINGVQVTVETSPLIKRFPELKNQLEFLAFSYMVFKIRGFWESILKDFDPQNWDQIYLFADLLPLTNVQFIEVFDWLSKIIEKNPEDVFLDEVLKKVIVWGDFANYSAPDIELLFPMIFRNKSLVKILPTFICLLEKKQKRGIEHYLNLVESEESGFFWYEKMFAIGNILPDYPDRRELFFNQITSLRNSGKLSDKEFILLCGSFGFTDSRVTGYIDQLMSSGFKNGDIYIGVGYFLSKHNSKLNAEWFHSTLKSFLIFNDPRIEYTQSRLFIHLINENADSAYEVVNYVVKNGGSVKKLEKGLLQLVRLNSSVFQRNFLTWLNSDDIHFHKEIFVLSAGKLPNSIFEIPKECFEGMTDLDLAFMASKTVGFVYAKDPLQKLLLSIIKAVDIGSQKLSNFLGHLLKSYLIYNYRSTLKIIRTDINSGNLYPFAKELFVDAVTVFQRYFDGLDSIAPMKEIKPASNVMKWVQFYRQRSFTEGSKKIERNGIFNLSKKVYLNSHKWAIKRPNELVHDVRPLGNIRVETEYPSGENLNPVYQESIRVQMKILKRHEINLG</sequence>
<evidence type="ECO:0000313" key="1">
    <source>
        <dbReference type="EMBL" id="RIW11974.1"/>
    </source>
</evidence>
<organism evidence="1 2">
    <name type="scientific">Algoriphagus lacus</name>
    <dbReference type="NCBI Taxonomy" id="2056311"/>
    <lineage>
        <taxon>Bacteria</taxon>
        <taxon>Pseudomonadati</taxon>
        <taxon>Bacteroidota</taxon>
        <taxon>Cytophagia</taxon>
        <taxon>Cytophagales</taxon>
        <taxon>Cyclobacteriaceae</taxon>
        <taxon>Algoriphagus</taxon>
    </lineage>
</organism>
<accession>A0A418PLD7</accession>
<name>A0A418PLD7_9BACT</name>
<keyword evidence="2" id="KW-1185">Reference proteome</keyword>
<evidence type="ECO:0000313" key="2">
    <source>
        <dbReference type="Proteomes" id="UP000283522"/>
    </source>
</evidence>
<proteinExistence type="predicted"/>